<protein>
    <submittedName>
        <fullName evidence="1">Uncharacterized protein</fullName>
    </submittedName>
</protein>
<dbReference type="AlphaFoldDB" id="A0AAV4NVA8"/>
<reference evidence="1 2" key="1">
    <citation type="submission" date="2021-06" db="EMBL/GenBank/DDBJ databases">
        <title>Caerostris extrusa draft genome.</title>
        <authorList>
            <person name="Kono N."/>
            <person name="Arakawa K."/>
        </authorList>
    </citation>
    <scope>NUCLEOTIDE SEQUENCE [LARGE SCALE GENOMIC DNA]</scope>
</reference>
<evidence type="ECO:0000313" key="1">
    <source>
        <dbReference type="EMBL" id="GIX88230.1"/>
    </source>
</evidence>
<evidence type="ECO:0000313" key="2">
    <source>
        <dbReference type="Proteomes" id="UP001054945"/>
    </source>
</evidence>
<name>A0AAV4NVA8_CAEEX</name>
<sequence length="166" mass="19438">MLLNLKKKKKTCYGNPKASFVIFENKTRIHCLKRSQVINISTDKARKRLNILKFVSDRDWEQRPAHYYELYTLLLLDQFWTMDSSSFLVLPIPILINLRDCSIMLLESSSDFVIVVQMTLCFFESDLPPLSMRRTYCLTKYFGKLTATMNIIELPHTFTLGLTIDI</sequence>
<comment type="caution">
    <text evidence="1">The sequence shown here is derived from an EMBL/GenBank/DDBJ whole genome shotgun (WGS) entry which is preliminary data.</text>
</comment>
<dbReference type="EMBL" id="BPLR01021305">
    <property type="protein sequence ID" value="GIX88230.1"/>
    <property type="molecule type" value="Genomic_DNA"/>
</dbReference>
<gene>
    <name evidence="1" type="ORF">CEXT_785371</name>
</gene>
<organism evidence="1 2">
    <name type="scientific">Caerostris extrusa</name>
    <name type="common">Bark spider</name>
    <name type="synonym">Caerostris bankana</name>
    <dbReference type="NCBI Taxonomy" id="172846"/>
    <lineage>
        <taxon>Eukaryota</taxon>
        <taxon>Metazoa</taxon>
        <taxon>Ecdysozoa</taxon>
        <taxon>Arthropoda</taxon>
        <taxon>Chelicerata</taxon>
        <taxon>Arachnida</taxon>
        <taxon>Araneae</taxon>
        <taxon>Araneomorphae</taxon>
        <taxon>Entelegynae</taxon>
        <taxon>Araneoidea</taxon>
        <taxon>Araneidae</taxon>
        <taxon>Caerostris</taxon>
    </lineage>
</organism>
<keyword evidence="2" id="KW-1185">Reference proteome</keyword>
<accession>A0AAV4NVA8</accession>
<proteinExistence type="predicted"/>
<dbReference type="Proteomes" id="UP001054945">
    <property type="component" value="Unassembled WGS sequence"/>
</dbReference>